<dbReference type="InterPro" id="IPR013887">
    <property type="entry name" value="UPF0592"/>
</dbReference>
<dbReference type="Pfam" id="PF08578">
    <property type="entry name" value="DUF1765"/>
    <property type="match status" value="1"/>
</dbReference>
<evidence type="ECO:0000313" key="3">
    <source>
        <dbReference type="Proteomes" id="UP001295684"/>
    </source>
</evidence>
<name>A0AAD1UHY9_EUPCR</name>
<evidence type="ECO:0000256" key="1">
    <source>
        <dbReference type="SAM" id="MobiDB-lite"/>
    </source>
</evidence>
<dbReference type="PANTHER" id="PTHR35397:SF1">
    <property type="entry name" value="ARMADILLO-LIKE HELICAL DOMAIN-CONTAINING PROTEIN"/>
    <property type="match status" value="1"/>
</dbReference>
<feature type="compositionally biased region" description="Basic and acidic residues" evidence="1">
    <location>
        <begin position="770"/>
        <end position="787"/>
    </location>
</feature>
<feature type="region of interest" description="Disordered" evidence="1">
    <location>
        <begin position="756"/>
        <end position="794"/>
    </location>
</feature>
<dbReference type="Proteomes" id="UP001295684">
    <property type="component" value="Unassembled WGS sequence"/>
</dbReference>
<organism evidence="2 3">
    <name type="scientific">Euplotes crassus</name>
    <dbReference type="NCBI Taxonomy" id="5936"/>
    <lineage>
        <taxon>Eukaryota</taxon>
        <taxon>Sar</taxon>
        <taxon>Alveolata</taxon>
        <taxon>Ciliophora</taxon>
        <taxon>Intramacronucleata</taxon>
        <taxon>Spirotrichea</taxon>
        <taxon>Hypotrichia</taxon>
        <taxon>Euplotida</taxon>
        <taxon>Euplotidae</taxon>
        <taxon>Moneuplotes</taxon>
    </lineage>
</organism>
<protein>
    <submittedName>
        <fullName evidence="2">Uncharacterized protein</fullName>
    </submittedName>
</protein>
<comment type="caution">
    <text evidence="2">The sequence shown here is derived from an EMBL/GenBank/DDBJ whole genome shotgun (WGS) entry which is preliminary data.</text>
</comment>
<gene>
    <name evidence="2" type="ORF">ECRASSUSDP1_LOCUS8499</name>
</gene>
<feature type="region of interest" description="Disordered" evidence="1">
    <location>
        <begin position="835"/>
        <end position="864"/>
    </location>
</feature>
<keyword evidence="3" id="KW-1185">Reference proteome</keyword>
<feature type="compositionally biased region" description="Acidic residues" evidence="1">
    <location>
        <begin position="837"/>
        <end position="848"/>
    </location>
</feature>
<proteinExistence type="predicted"/>
<sequence length="1297" mass="151473">MGNTCCIQPHQYDENKTTWITYESLAQDFEDHEDPGFLLTQESKAKTCSFKIKISKFRGKKFCCNKCYIDIKFDNDNQKLAISSDSSSGRENLKWSLDQTLFLREKYGNLKRKYFNLSLKRRKDDTDPFAKLKIDLLTLANGPICYTVRMKHMHRPDEIAGILSFKVEVEQLQNFSLTLNSINCKFLSNMHKGMYITFRIITCGDSLDSDKSKSVIGEFAPDETYQTKYKWDTMSDEGKDIQIQLTTTIESLKSSSVQVCVWNDKSMRKYDDMAEIRYKRFLNSDYEDHCSSPRVCKAKKVRSRARLNSTKEIPELKYESANPADLSKNSIDLLKMDSGIKTANKLLNESMVENVIQKALIKKIKKRRADMANLEGECYFSFQKLLSKEFRNMDRKDYDKFEEAMRKPESCAKLKAGKSVQQLQTRKSFSKNQVNDKFFKETIWLFGKKVGQTKGIFKVKLGNAMHQMGVGVMTENGISFSTSLVLGIPKPLKNIDLKRFFKKGEEHGKLPEKFIQLNKLVKELYELEKTCSKRSMKLIQKRENLLKEIIGELSKTIGSRKNTIYNDLLCLIRTQDLLIVFYLHCITVCDRVSQLEVRQYYYKIMLQLLKSQELELAQIGFRGDSMLNKSVFGVTGTPRQKFMKPSSKLNKIGIKNSSKIKGFMANHENVNQNFENSKANLEDVIKSNKVLIGLNYQYVLCKTLKYALNKLGRRGGISDDHLRDFIEKFIPIAYFRIPTFREKFLTIISQSIIEEDQKDAQKTSSSENDESLKETTPEDSFKLKEAPEAPPLRSSRSSIKRLKILKSDEISEWFRIEFPKRDDYEQKHVPKSMVALDESEATSSDSDEQYLPQETKPATPKLPSKKYGGAIGHIFDWDRHFYDHLPDGNEQKKESDKLLQKCVDDSDWHDRIKKRGIGFLLIVAEWSKFVKGSIVPKNIFWQDVPGYKLIVKAILREMKNKSLLLYPEALIDCTMSLLSNEKVLSVLVKIVFKKTNIYDKIQVIYSIDLVIKWLNKLQNNYQYIPASFDFSFFNQCVKTLLDQDHLILRTKCLWMIYKSLHLFPAEAKEELINMIVTKYFNKLFFNWSFNVRSLVTHVLLYQLHFIHFEMVKIMNEKPKHRKKKEKTPKRDKFESTIMRNLQKPKKAAPEVDDEEAHYEHKISEEYEKIAILKNTDVIKKVKERMDDIKFLVSYYTGKDSRIHKSKPKKVYSGEKDDDQMESNTRYQKIIKKIPKNLHVYVEPAITQFVKEREAYELWADKSRPVIRDKQLFMVFDHLPEIKLNVPVDEPHIVSDEW</sequence>
<evidence type="ECO:0000313" key="2">
    <source>
        <dbReference type="EMBL" id="CAI2367220.1"/>
    </source>
</evidence>
<dbReference type="EMBL" id="CAMPGE010008321">
    <property type="protein sequence ID" value="CAI2367220.1"/>
    <property type="molecule type" value="Genomic_DNA"/>
</dbReference>
<dbReference type="PANTHER" id="PTHR35397">
    <property type="entry name" value="C2 DOMAIN-CONTAINING PROTEIN-RELATED"/>
    <property type="match status" value="1"/>
</dbReference>
<reference evidence="2" key="1">
    <citation type="submission" date="2023-07" db="EMBL/GenBank/DDBJ databases">
        <authorList>
            <consortium name="AG Swart"/>
            <person name="Singh M."/>
            <person name="Singh A."/>
            <person name="Seah K."/>
            <person name="Emmerich C."/>
        </authorList>
    </citation>
    <scope>NUCLEOTIDE SEQUENCE</scope>
    <source>
        <strain evidence="2">DP1</strain>
    </source>
</reference>
<accession>A0AAD1UHY9</accession>